<feature type="binding site" evidence="10">
    <location>
        <position position="118"/>
    </location>
    <ligand>
        <name>acetyl-CoA</name>
        <dbReference type="ChEBI" id="CHEBI:57288"/>
    </ligand>
</feature>
<evidence type="ECO:0000256" key="7">
    <source>
        <dbReference type="ARBA" id="ARBA00022842"/>
    </source>
</evidence>
<organism evidence="16 17">
    <name type="scientific">Euzebya pacifica</name>
    <dbReference type="NCBI Taxonomy" id="1608957"/>
    <lineage>
        <taxon>Bacteria</taxon>
        <taxon>Bacillati</taxon>
        <taxon>Actinomycetota</taxon>
        <taxon>Nitriliruptoria</taxon>
        <taxon>Euzebyales</taxon>
    </lineage>
</organism>
<dbReference type="NCBIfam" id="NF002825">
    <property type="entry name" value="PRK02999.1"/>
    <property type="match status" value="1"/>
</dbReference>
<dbReference type="InterPro" id="IPR001465">
    <property type="entry name" value="Malate_synthase_TIM"/>
</dbReference>
<name>A0A346XZ05_9ACTN</name>
<evidence type="ECO:0000259" key="12">
    <source>
        <dbReference type="Pfam" id="PF01274"/>
    </source>
</evidence>
<feature type="domain" description="Malate synthase TIM barrel" evidence="12">
    <location>
        <begin position="333"/>
        <end position="573"/>
    </location>
</feature>
<dbReference type="OrthoDB" id="9762054at2"/>
<keyword evidence="7 10" id="KW-0460">Magnesium</keyword>
<keyword evidence="4 10" id="KW-0816">Tricarboxylic acid cycle</keyword>
<dbReference type="PANTHER" id="PTHR42739">
    <property type="entry name" value="MALATE SYNTHASE G"/>
    <property type="match status" value="1"/>
</dbReference>
<dbReference type="GO" id="GO:0005829">
    <property type="term" value="C:cytosol"/>
    <property type="evidence" value="ECO:0007669"/>
    <property type="project" value="TreeGrafter"/>
</dbReference>
<feature type="binding site" evidence="10">
    <location>
        <position position="272"/>
    </location>
    <ligand>
        <name>acetyl-CoA</name>
        <dbReference type="ChEBI" id="CHEBI:57288"/>
    </ligand>
</feature>
<feature type="domain" description="Malate synthase G alpha-beta insertion" evidence="14">
    <location>
        <begin position="157"/>
        <end position="230"/>
    </location>
</feature>
<evidence type="ECO:0000256" key="3">
    <source>
        <dbReference type="ARBA" id="ARBA00022490"/>
    </source>
</evidence>
<feature type="domain" description="Malate synthase C-terminal" evidence="15">
    <location>
        <begin position="587"/>
        <end position="669"/>
    </location>
</feature>
<dbReference type="RefSeq" id="WP_114591940.1">
    <property type="nucleotide sequence ID" value="NZ_CP031165.1"/>
</dbReference>
<feature type="binding site" evidence="10">
    <location>
        <position position="336"/>
    </location>
    <ligand>
        <name>glyoxylate</name>
        <dbReference type="ChEBI" id="CHEBI:36655"/>
    </ligand>
</feature>
<evidence type="ECO:0000256" key="10">
    <source>
        <dbReference type="HAMAP-Rule" id="MF_00641"/>
    </source>
</evidence>
<feature type="active site" description="Proton acceptor" evidence="10 11">
    <location>
        <position position="336"/>
    </location>
</feature>
<evidence type="ECO:0000256" key="4">
    <source>
        <dbReference type="ARBA" id="ARBA00022532"/>
    </source>
</evidence>
<feature type="modified residue" description="Cysteine sulfenic acid (-SOH)" evidence="10">
    <location>
        <position position="613"/>
    </location>
</feature>
<keyword evidence="8 10" id="KW-0558">Oxidation</keyword>
<dbReference type="InterPro" id="IPR011076">
    <property type="entry name" value="Malate_synth_sf"/>
</dbReference>
<dbReference type="InterPro" id="IPR046363">
    <property type="entry name" value="MS_N_TIM-barrel_dom"/>
</dbReference>
<comment type="catalytic activity">
    <reaction evidence="9 10">
        <text>glyoxylate + acetyl-CoA + H2O = (S)-malate + CoA + H(+)</text>
        <dbReference type="Rhea" id="RHEA:18181"/>
        <dbReference type="ChEBI" id="CHEBI:15377"/>
        <dbReference type="ChEBI" id="CHEBI:15378"/>
        <dbReference type="ChEBI" id="CHEBI:15589"/>
        <dbReference type="ChEBI" id="CHEBI:36655"/>
        <dbReference type="ChEBI" id="CHEBI:57287"/>
        <dbReference type="ChEBI" id="CHEBI:57288"/>
        <dbReference type="EC" id="2.3.3.9"/>
    </reaction>
</comment>
<evidence type="ECO:0000313" key="16">
    <source>
        <dbReference type="EMBL" id="AXV07452.1"/>
    </source>
</evidence>
<dbReference type="InterPro" id="IPR048357">
    <property type="entry name" value="MSG_insertion"/>
</dbReference>
<feature type="binding site" evidence="10">
    <location>
        <position position="428"/>
    </location>
    <ligand>
        <name>glyoxylate</name>
        <dbReference type="ChEBI" id="CHEBI:36655"/>
    </ligand>
</feature>
<comment type="caution">
    <text evidence="10">Lacks conserved residue(s) required for the propagation of feature annotation.</text>
</comment>
<comment type="similarity">
    <text evidence="10">Belongs to the malate synthase family. GlcB subfamily.</text>
</comment>
<evidence type="ECO:0000259" key="15">
    <source>
        <dbReference type="Pfam" id="PF20659"/>
    </source>
</evidence>
<comment type="cofactor">
    <cofactor evidence="1 10">
        <name>Mg(2+)</name>
        <dbReference type="ChEBI" id="CHEBI:18420"/>
    </cofactor>
</comment>
<evidence type="ECO:0000256" key="5">
    <source>
        <dbReference type="ARBA" id="ARBA00022679"/>
    </source>
</evidence>
<dbReference type="Pfam" id="PF01274">
    <property type="entry name" value="MS_TIM-barrel"/>
    <property type="match status" value="1"/>
</dbReference>
<keyword evidence="3 10" id="KW-0963">Cytoplasm</keyword>
<evidence type="ECO:0000256" key="11">
    <source>
        <dbReference type="PIRSR" id="PIRSR601465-50"/>
    </source>
</evidence>
<reference evidence="16 17" key="1">
    <citation type="submission" date="2018-09" db="EMBL/GenBank/DDBJ databases">
        <title>Complete genome sequence of Euzebya sp. DY32-46 isolated from seawater of Pacific Ocean.</title>
        <authorList>
            <person name="Xu L."/>
            <person name="Wu Y.-H."/>
            <person name="Xu X.-W."/>
        </authorList>
    </citation>
    <scope>NUCLEOTIDE SEQUENCE [LARGE SCALE GENOMIC DNA]</scope>
    <source>
        <strain evidence="16 17">DY32-46</strain>
    </source>
</reference>
<dbReference type="Proteomes" id="UP000264006">
    <property type="component" value="Chromosome"/>
</dbReference>
<dbReference type="EMBL" id="CP031165">
    <property type="protein sequence ID" value="AXV07452.1"/>
    <property type="molecule type" value="Genomic_DNA"/>
</dbReference>
<dbReference type="Pfam" id="PF20658">
    <property type="entry name" value="MSG_insertion"/>
    <property type="match status" value="1"/>
</dbReference>
<proteinExistence type="inferred from homology"/>
<comment type="subcellular location">
    <subcellularLocation>
        <location evidence="10">Cytoplasm</location>
    </subcellularLocation>
</comment>
<dbReference type="Pfam" id="PF20659">
    <property type="entry name" value="MS_C"/>
    <property type="match status" value="1"/>
</dbReference>
<evidence type="ECO:0000256" key="8">
    <source>
        <dbReference type="ARBA" id="ARBA00023097"/>
    </source>
</evidence>
<sequence>MATAGTGERIVVEEPFRRFVESEVLPGLDITPDRFWSGFADVVARFAPRNRELLDERARLQDAIDDWYRSRRGQPFDVDAHRSFLSDIGYLRPTPGAVTVTTDVADEELSRLAAPQLVVPVDNARYALNAANARWGSLYDAVYGTDVLGDPPPAGPYDAARGRRVVQWARALLDEIVPLVGASHRDASAYRIREGRLVVTAADGDVGLEDPGAFFGYEGSVEDPSAVWCVHHDLGLRILIDRTHPVGAADSAGVRDIELEAAASVIMDAEDSVAAVDTADKIGVYRNLLGLMTGDLTAEVHEDGRSFTRRLAPPLAVNGPDGSPLTVRGTALMLVRNVGLLMTSPMVRTGRGEDVPEGIIDAVMTALIAQHDRNRPEALRNSRDGSVHVVKPKLHGPDEVAFTVDLFGAVEEMLGLPPRTMKIGLMDEERRTTLNLTACVAEASDRIVFINTGFLDRTGDEIHTCMEAGPVRRKADMKSATWLQAYEDHNVDVGLAVGLPGHGQIGKGMWAAPDEMAAMLTEKVRHPESGATCAWVPSPTAATLHAIHYHRVDVHERQDALRRRRNRTLEELLEPPVVEHPRWSAEERRSELENNLQGILGYVSRWITQGVGCSKVPDIHGTALMEDRATCRISSQHVANWLHHQIVSEQEVEDTLRRMAQVVDDQNRNNPGYVPMMPDANGPAFSAARDLVLRGRTQPSGYTEPILHARRAEVIELGAQSSPPPPPP</sequence>
<dbReference type="HAMAP" id="MF_00641">
    <property type="entry name" value="Malate_synth_G"/>
    <property type="match status" value="1"/>
</dbReference>
<dbReference type="GO" id="GO:0000287">
    <property type="term" value="F:magnesium ion binding"/>
    <property type="evidence" value="ECO:0007669"/>
    <property type="project" value="TreeGrafter"/>
</dbReference>
<dbReference type="AlphaFoldDB" id="A0A346XZ05"/>
<feature type="binding site" evidence="10">
    <location>
        <position position="428"/>
    </location>
    <ligand>
        <name>Mg(2+)</name>
        <dbReference type="ChEBI" id="CHEBI:18420"/>
    </ligand>
</feature>
<evidence type="ECO:0000256" key="2">
    <source>
        <dbReference type="ARBA" id="ARBA00022435"/>
    </source>
</evidence>
<dbReference type="InterPro" id="IPR048356">
    <property type="entry name" value="MS_N"/>
</dbReference>
<dbReference type="GO" id="GO:0006097">
    <property type="term" value="P:glyoxylate cycle"/>
    <property type="evidence" value="ECO:0007669"/>
    <property type="project" value="UniProtKB-UniRule"/>
</dbReference>
<dbReference type="InterPro" id="IPR044856">
    <property type="entry name" value="Malate_synth_C_sf"/>
</dbReference>
<dbReference type="GO" id="GO:0009436">
    <property type="term" value="P:glyoxylate catabolic process"/>
    <property type="evidence" value="ECO:0007669"/>
    <property type="project" value="TreeGrafter"/>
</dbReference>
<keyword evidence="2 10" id="KW-0329">Glyoxylate bypass</keyword>
<feature type="active site" description="Proton donor" evidence="10 11">
    <location>
        <position position="627"/>
    </location>
</feature>
<feature type="binding site" evidence="10">
    <location>
        <position position="309"/>
    </location>
    <ligand>
        <name>acetyl-CoA</name>
        <dbReference type="ChEBI" id="CHEBI:57288"/>
    </ligand>
</feature>
<dbReference type="InterPro" id="IPR048355">
    <property type="entry name" value="MS_C"/>
</dbReference>
<comment type="pathway">
    <text evidence="10">Carbohydrate metabolism; glyoxylate cycle; (S)-malate from isocitrate: step 2/2.</text>
</comment>
<feature type="domain" description="Malate synthase N-terminal" evidence="13">
    <location>
        <begin position="18"/>
        <end position="75"/>
    </location>
</feature>
<dbReference type="GO" id="GO:0006099">
    <property type="term" value="P:tricarboxylic acid cycle"/>
    <property type="evidence" value="ECO:0007669"/>
    <property type="project" value="UniProtKB-KW"/>
</dbReference>
<protein>
    <recommendedName>
        <fullName evidence="10">Malate synthase G</fullName>
        <ecNumber evidence="10">2.3.3.9</ecNumber>
    </recommendedName>
</protein>
<dbReference type="UniPathway" id="UPA00703">
    <property type="reaction ID" value="UER00720"/>
</dbReference>
<keyword evidence="5 10" id="KW-0808">Transferase</keyword>
<evidence type="ECO:0000256" key="1">
    <source>
        <dbReference type="ARBA" id="ARBA00001946"/>
    </source>
</evidence>
<dbReference type="Pfam" id="PF20656">
    <property type="entry name" value="MS_N"/>
    <property type="match status" value="1"/>
</dbReference>
<evidence type="ECO:0000256" key="6">
    <source>
        <dbReference type="ARBA" id="ARBA00022723"/>
    </source>
</evidence>
<evidence type="ECO:0000259" key="13">
    <source>
        <dbReference type="Pfam" id="PF20656"/>
    </source>
</evidence>
<comment type="subunit">
    <text evidence="10">Monomer.</text>
</comment>
<feature type="binding site" evidence="10">
    <location>
        <begin position="453"/>
        <end position="456"/>
    </location>
    <ligand>
        <name>glyoxylate</name>
        <dbReference type="ChEBI" id="CHEBI:36655"/>
    </ligand>
</feature>
<dbReference type="Gene3D" id="1.20.1220.12">
    <property type="entry name" value="Malate synthase, domain III"/>
    <property type="match status" value="1"/>
</dbReference>
<gene>
    <name evidence="10" type="primary">glcB</name>
    <name evidence="16" type="ORF">DVS28_a2773</name>
</gene>
<evidence type="ECO:0000313" key="17">
    <source>
        <dbReference type="Proteomes" id="UP000264006"/>
    </source>
</evidence>
<dbReference type="GO" id="GO:0004474">
    <property type="term" value="F:malate synthase activity"/>
    <property type="evidence" value="ECO:0007669"/>
    <property type="project" value="UniProtKB-UniRule"/>
</dbReference>
<feature type="binding site" evidence="10">
    <location>
        <position position="537"/>
    </location>
    <ligand>
        <name>acetyl-CoA</name>
        <dbReference type="ChEBI" id="CHEBI:57288"/>
    </ligand>
</feature>
<keyword evidence="6 10" id="KW-0479">Metal-binding</keyword>
<dbReference type="InterPro" id="IPR006253">
    <property type="entry name" value="Malate_synthG"/>
</dbReference>
<feature type="binding site" evidence="10">
    <location>
        <position position="456"/>
    </location>
    <ligand>
        <name>Mg(2+)</name>
        <dbReference type="ChEBI" id="CHEBI:18420"/>
    </ligand>
</feature>
<dbReference type="KEGG" id="euz:DVS28_a2773"/>
<comment type="function">
    <text evidence="10">Involved in the glycolate utilization. Catalyzes the condensation and subsequent hydrolysis of acetyl-coenzyme A (acetyl-CoA) and glyoxylate to form malate and CoA.</text>
</comment>
<evidence type="ECO:0000256" key="9">
    <source>
        <dbReference type="ARBA" id="ARBA00047918"/>
    </source>
</evidence>
<evidence type="ECO:0000259" key="14">
    <source>
        <dbReference type="Pfam" id="PF20658"/>
    </source>
</evidence>
<dbReference type="SUPFAM" id="SSF51645">
    <property type="entry name" value="Malate synthase G"/>
    <property type="match status" value="1"/>
</dbReference>
<dbReference type="Gene3D" id="3.20.20.360">
    <property type="entry name" value="Malate synthase, domain 3"/>
    <property type="match status" value="2"/>
</dbReference>
<dbReference type="EC" id="2.3.3.9" evidence="10"/>
<accession>A0A346XZ05</accession>
<feature type="binding site" evidence="10">
    <location>
        <begin position="125"/>
        <end position="126"/>
    </location>
    <ligand>
        <name>acetyl-CoA</name>
        <dbReference type="ChEBI" id="CHEBI:57288"/>
    </ligand>
</feature>
<keyword evidence="17" id="KW-1185">Reference proteome</keyword>
<dbReference type="PANTHER" id="PTHR42739:SF1">
    <property type="entry name" value="MALATE SYNTHASE G"/>
    <property type="match status" value="1"/>
</dbReference>